<name>A0A6J6BYJ3_9ZZZZ</name>
<feature type="transmembrane region" description="Helical" evidence="6">
    <location>
        <begin position="184"/>
        <end position="206"/>
    </location>
</feature>
<dbReference type="PANTHER" id="PTHR42709">
    <property type="entry name" value="ALKALINE PHOSPHATASE LIKE PROTEIN"/>
    <property type="match status" value="1"/>
</dbReference>
<evidence type="ECO:0000256" key="3">
    <source>
        <dbReference type="ARBA" id="ARBA00022692"/>
    </source>
</evidence>
<proteinExistence type="predicted"/>
<dbReference type="PANTHER" id="PTHR42709:SF6">
    <property type="entry name" value="UNDECAPRENYL PHOSPHATE TRANSPORTER A"/>
    <property type="match status" value="1"/>
</dbReference>
<dbReference type="AlphaFoldDB" id="A0A6J6BYJ3"/>
<feature type="transmembrane region" description="Helical" evidence="6">
    <location>
        <begin position="12"/>
        <end position="31"/>
    </location>
</feature>
<gene>
    <name evidence="8" type="ORF">UFOPK1353_01111</name>
</gene>
<feature type="transmembrane region" description="Helical" evidence="6">
    <location>
        <begin position="60"/>
        <end position="81"/>
    </location>
</feature>
<feature type="transmembrane region" description="Helical" evidence="6">
    <location>
        <begin position="150"/>
        <end position="172"/>
    </location>
</feature>
<evidence type="ECO:0000259" key="7">
    <source>
        <dbReference type="Pfam" id="PF09335"/>
    </source>
</evidence>
<dbReference type="GO" id="GO:0005886">
    <property type="term" value="C:plasma membrane"/>
    <property type="evidence" value="ECO:0007669"/>
    <property type="project" value="UniProtKB-SubCell"/>
</dbReference>
<evidence type="ECO:0000256" key="1">
    <source>
        <dbReference type="ARBA" id="ARBA00004651"/>
    </source>
</evidence>
<comment type="subcellular location">
    <subcellularLocation>
        <location evidence="1">Cell membrane</location>
        <topology evidence="1">Multi-pass membrane protein</topology>
    </subcellularLocation>
</comment>
<dbReference type="InterPro" id="IPR051311">
    <property type="entry name" value="DedA_domain"/>
</dbReference>
<dbReference type="EMBL" id="CAEZSE010000218">
    <property type="protein sequence ID" value="CAB4544170.1"/>
    <property type="molecule type" value="Genomic_DNA"/>
</dbReference>
<evidence type="ECO:0000256" key="6">
    <source>
        <dbReference type="SAM" id="Phobius"/>
    </source>
</evidence>
<organism evidence="8">
    <name type="scientific">freshwater metagenome</name>
    <dbReference type="NCBI Taxonomy" id="449393"/>
    <lineage>
        <taxon>unclassified sequences</taxon>
        <taxon>metagenomes</taxon>
        <taxon>ecological metagenomes</taxon>
    </lineage>
</organism>
<evidence type="ECO:0000256" key="4">
    <source>
        <dbReference type="ARBA" id="ARBA00022989"/>
    </source>
</evidence>
<keyword evidence="3 6" id="KW-0812">Transmembrane</keyword>
<keyword evidence="5 6" id="KW-0472">Membrane</keyword>
<sequence>MLGDLATWVQDVINQFGYFGVAMLVIIENVFPPIPSEIVLPFAGFVAQQGTDAAQSDTSVIGMMIAATIGSVVGALILYFVSAAIGPDRLRAFVEKFGKLFGVKPADLVRAEAWFDRRSFVAVLVGRCVPLIRSIVSIPAGFRRMKLSSFVVLTAIGSAVWNIALIGAGAVLKDQWDRVGDYVGVFQWVVILAIVVFVVRFLISLVKRRRISTTR</sequence>
<accession>A0A6J6BYJ3</accession>
<dbReference type="Pfam" id="PF09335">
    <property type="entry name" value="VTT_dom"/>
    <property type="match status" value="1"/>
</dbReference>
<evidence type="ECO:0000256" key="2">
    <source>
        <dbReference type="ARBA" id="ARBA00022475"/>
    </source>
</evidence>
<feature type="domain" description="VTT" evidence="7">
    <location>
        <begin position="34"/>
        <end position="170"/>
    </location>
</feature>
<evidence type="ECO:0000313" key="8">
    <source>
        <dbReference type="EMBL" id="CAB4544170.1"/>
    </source>
</evidence>
<evidence type="ECO:0000256" key="5">
    <source>
        <dbReference type="ARBA" id="ARBA00023136"/>
    </source>
</evidence>
<reference evidence="8" key="1">
    <citation type="submission" date="2020-05" db="EMBL/GenBank/DDBJ databases">
        <authorList>
            <person name="Chiriac C."/>
            <person name="Salcher M."/>
            <person name="Ghai R."/>
            <person name="Kavagutti S V."/>
        </authorList>
    </citation>
    <scope>NUCLEOTIDE SEQUENCE</scope>
</reference>
<keyword evidence="4 6" id="KW-1133">Transmembrane helix</keyword>
<keyword evidence="2" id="KW-1003">Cell membrane</keyword>
<dbReference type="InterPro" id="IPR032816">
    <property type="entry name" value="VTT_dom"/>
</dbReference>
<protein>
    <submittedName>
        <fullName evidence="8">Unannotated protein</fullName>
    </submittedName>
</protein>